<keyword evidence="2" id="KW-1185">Reference proteome</keyword>
<reference evidence="1 2" key="1">
    <citation type="submission" date="2018-08" db="EMBL/GenBank/DDBJ databases">
        <title>Genomic Encyclopedia of Type Strains, Phase III (KMG-III): the genomes of soil and plant-associated and newly described type strains.</title>
        <authorList>
            <person name="Whitman W."/>
        </authorList>
    </citation>
    <scope>NUCLEOTIDE SEQUENCE [LARGE SCALE GENOMIC DNA]</scope>
    <source>
        <strain evidence="1 2">CGMCC 1.10966</strain>
    </source>
</reference>
<accession>A0A3D9QWH2</accession>
<dbReference type="PANTHER" id="PTHR41244">
    <property type="entry name" value="RHAMNAN SYNTHESIS F"/>
    <property type="match status" value="1"/>
</dbReference>
<proteinExistence type="predicted"/>
<keyword evidence="1" id="KW-0808">Transferase</keyword>
<dbReference type="InterPro" id="IPR032719">
    <property type="entry name" value="WbsX"/>
</dbReference>
<protein>
    <submittedName>
        <fullName evidence="1">Glycosyl transferase family WbsX</fullName>
    </submittedName>
</protein>
<name>A0A3D9QWH2_9BACL</name>
<dbReference type="OrthoDB" id="9816424at2"/>
<dbReference type="PANTHER" id="PTHR41244:SF1">
    <property type="entry name" value="GLYCOSYLTRANSFERASE"/>
    <property type="match status" value="1"/>
</dbReference>
<dbReference type="AlphaFoldDB" id="A0A3D9QWH2"/>
<dbReference type="GO" id="GO:0016740">
    <property type="term" value="F:transferase activity"/>
    <property type="evidence" value="ECO:0007669"/>
    <property type="project" value="UniProtKB-KW"/>
</dbReference>
<sequence>MMNVSEPNRAYEVAVYYFPQWHPDPKNEAVKGEGWTEWPSLRDAKPRFPGHEQPKVPLWGELDESDPAVSEKQIAAAADHGITSFLYDWYWDLGGGEGPFLHRALEDGFLQANNRNRLRFGIMWANHNEVSRERFDAMTDYLIIKYFNEPNFLRIDGKLYFSIYECHTLIKGLGSIEATKAALESFRKKTREAGCGELHLNLVEWGLNDQHREVIGADTNALVAELGIDSVTSYVWIHHAEPDAFPSAPYVECAEEAMRRWPRFRDTFDVPYYPNATMGWDPSPRCSWDQPYVKGEYPYSPVLTGNTPEAFEEMLRQIKEYLDTSDLALRMFTIYAWNEWTEGGYLEPDTVHGMRYLEAIRNVFGRDS</sequence>
<dbReference type="Proteomes" id="UP000256304">
    <property type="component" value="Unassembled WGS sequence"/>
</dbReference>
<dbReference type="Gene3D" id="3.20.20.80">
    <property type="entry name" value="Glycosidases"/>
    <property type="match status" value="1"/>
</dbReference>
<dbReference type="Pfam" id="PF14307">
    <property type="entry name" value="Glyco_tran_WbsX"/>
    <property type="match status" value="1"/>
</dbReference>
<comment type="caution">
    <text evidence="1">The sequence shown here is derived from an EMBL/GenBank/DDBJ whole genome shotgun (WGS) entry which is preliminary data.</text>
</comment>
<organism evidence="1 2">
    <name type="scientific">Paenibacillus taihuensis</name>
    <dbReference type="NCBI Taxonomy" id="1156355"/>
    <lineage>
        <taxon>Bacteria</taxon>
        <taxon>Bacillati</taxon>
        <taxon>Bacillota</taxon>
        <taxon>Bacilli</taxon>
        <taxon>Bacillales</taxon>
        <taxon>Paenibacillaceae</taxon>
        <taxon>Paenibacillus</taxon>
    </lineage>
</organism>
<evidence type="ECO:0000313" key="2">
    <source>
        <dbReference type="Proteomes" id="UP000256304"/>
    </source>
</evidence>
<gene>
    <name evidence="1" type="ORF">A8990_13339</name>
</gene>
<evidence type="ECO:0000313" key="1">
    <source>
        <dbReference type="EMBL" id="REE69574.1"/>
    </source>
</evidence>
<dbReference type="RefSeq" id="WP_116191342.1">
    <property type="nucleotide sequence ID" value="NZ_QTTN01000033.1"/>
</dbReference>
<dbReference type="EMBL" id="QTTN01000033">
    <property type="protein sequence ID" value="REE69574.1"/>
    <property type="molecule type" value="Genomic_DNA"/>
</dbReference>